<gene>
    <name evidence="2" type="ORF">SAMN02982917_2064</name>
</gene>
<proteinExistence type="predicted"/>
<evidence type="ECO:0000259" key="1">
    <source>
        <dbReference type="SMART" id="SM01321"/>
    </source>
</evidence>
<dbReference type="SMART" id="SM01321">
    <property type="entry name" value="Y1_Tnp"/>
    <property type="match status" value="1"/>
</dbReference>
<evidence type="ECO:0000313" key="2">
    <source>
        <dbReference type="EMBL" id="SMF41692.1"/>
    </source>
</evidence>
<dbReference type="EMBL" id="FXAK01000004">
    <property type="protein sequence ID" value="SMF41692.1"/>
    <property type="molecule type" value="Genomic_DNA"/>
</dbReference>
<name>A0A1X7EWJ4_9PROT</name>
<organism evidence="2 3">
    <name type="scientific">Azospirillum oryzae</name>
    <dbReference type="NCBI Taxonomy" id="286727"/>
    <lineage>
        <taxon>Bacteria</taxon>
        <taxon>Pseudomonadati</taxon>
        <taxon>Pseudomonadota</taxon>
        <taxon>Alphaproteobacteria</taxon>
        <taxon>Rhodospirillales</taxon>
        <taxon>Azospirillaceae</taxon>
        <taxon>Azospirillum</taxon>
    </lineage>
</organism>
<dbReference type="Proteomes" id="UP000192936">
    <property type="component" value="Unassembled WGS sequence"/>
</dbReference>
<dbReference type="InterPro" id="IPR036515">
    <property type="entry name" value="Transposase_17_sf"/>
</dbReference>
<protein>
    <submittedName>
        <fullName evidence="2">Putative transposase</fullName>
    </submittedName>
</protein>
<dbReference type="GO" id="GO:0006313">
    <property type="term" value="P:DNA transposition"/>
    <property type="evidence" value="ECO:0007669"/>
    <property type="project" value="InterPro"/>
</dbReference>
<dbReference type="GO" id="GO:0003677">
    <property type="term" value="F:DNA binding"/>
    <property type="evidence" value="ECO:0007669"/>
    <property type="project" value="InterPro"/>
</dbReference>
<dbReference type="Gene3D" id="3.30.70.1290">
    <property type="entry name" value="Transposase IS200-like"/>
    <property type="match status" value="1"/>
</dbReference>
<dbReference type="RefSeq" id="WP_085084921.1">
    <property type="nucleotide sequence ID" value="NZ_FXAK01000004.1"/>
</dbReference>
<evidence type="ECO:0000313" key="3">
    <source>
        <dbReference type="Proteomes" id="UP000192936"/>
    </source>
</evidence>
<dbReference type="PANTHER" id="PTHR33360">
    <property type="entry name" value="TRANSPOSASE FOR INSERTION SEQUENCE ELEMENT IS200"/>
    <property type="match status" value="1"/>
</dbReference>
<reference evidence="2 3" key="1">
    <citation type="submission" date="2017-04" db="EMBL/GenBank/DDBJ databases">
        <authorList>
            <person name="Afonso C.L."/>
            <person name="Miller P.J."/>
            <person name="Scott M.A."/>
            <person name="Spackman E."/>
            <person name="Goraichik I."/>
            <person name="Dimitrov K.M."/>
            <person name="Suarez D.L."/>
            <person name="Swayne D.E."/>
        </authorList>
    </citation>
    <scope>NUCLEOTIDE SEQUENCE [LARGE SCALE GENOMIC DNA]</scope>
    <source>
        <strain evidence="2 3">A2P</strain>
    </source>
</reference>
<dbReference type="InterPro" id="IPR002686">
    <property type="entry name" value="Transposase_17"/>
</dbReference>
<dbReference type="STRING" id="286727.SAMN02982917_2064"/>
<feature type="domain" description="Transposase IS200-like" evidence="1">
    <location>
        <begin position="14"/>
        <end position="134"/>
    </location>
</feature>
<dbReference type="AlphaFoldDB" id="A0A1X7EWJ4"/>
<dbReference type="PANTHER" id="PTHR33360:SF2">
    <property type="entry name" value="TRANSPOSASE FOR INSERTION SEQUENCE ELEMENT IS200"/>
    <property type="match status" value="1"/>
</dbReference>
<sequence length="138" mass="15724">MSENNKFSKLNHCVYALLYHLVLVTNDRRRCLSAPMLDRVREIAAARCDGWGGTLLEMIGEPDYVHFLIALPPNLELSNFVNNLKTTTSRLVRKEFADHLASVYREPVLWSRSYCIVSGGGAPLSIITQYLEQQERPE</sequence>
<dbReference type="NCBIfam" id="NF033573">
    <property type="entry name" value="transpos_IS200"/>
    <property type="match status" value="1"/>
</dbReference>
<dbReference type="SUPFAM" id="SSF143422">
    <property type="entry name" value="Transposase IS200-like"/>
    <property type="match status" value="1"/>
</dbReference>
<accession>A0A1X7EWJ4</accession>
<dbReference type="Pfam" id="PF01797">
    <property type="entry name" value="Y1_Tnp"/>
    <property type="match status" value="1"/>
</dbReference>
<dbReference type="GO" id="GO:0004803">
    <property type="term" value="F:transposase activity"/>
    <property type="evidence" value="ECO:0007669"/>
    <property type="project" value="InterPro"/>
</dbReference>